<organism evidence="3 4">
    <name type="scientific">Epibacterium ulvae</name>
    <dbReference type="NCBI Taxonomy" id="1156985"/>
    <lineage>
        <taxon>Bacteria</taxon>
        <taxon>Pseudomonadati</taxon>
        <taxon>Pseudomonadota</taxon>
        <taxon>Alphaproteobacteria</taxon>
        <taxon>Rhodobacterales</taxon>
        <taxon>Roseobacteraceae</taxon>
        <taxon>Epibacterium</taxon>
    </lineage>
</organism>
<dbReference type="Pfam" id="PF13579">
    <property type="entry name" value="Glyco_trans_4_4"/>
    <property type="match status" value="1"/>
</dbReference>
<dbReference type="STRING" id="1156985.SAMN04488118_10793"/>
<evidence type="ECO:0000313" key="4">
    <source>
        <dbReference type="Proteomes" id="UP000198767"/>
    </source>
</evidence>
<dbReference type="PANTHER" id="PTHR45947">
    <property type="entry name" value="SULFOQUINOVOSYL TRANSFERASE SQD2"/>
    <property type="match status" value="1"/>
</dbReference>
<dbReference type="PANTHER" id="PTHR45947:SF13">
    <property type="entry name" value="TRANSFERASE"/>
    <property type="match status" value="1"/>
</dbReference>
<reference evidence="3 4" key="1">
    <citation type="submission" date="2016-10" db="EMBL/GenBank/DDBJ databases">
        <authorList>
            <person name="de Groot N.N."/>
        </authorList>
    </citation>
    <scope>NUCLEOTIDE SEQUENCE [LARGE SCALE GENOMIC DNA]</scope>
    <source>
        <strain evidence="3 4">U95</strain>
    </source>
</reference>
<keyword evidence="4" id="KW-1185">Reference proteome</keyword>
<dbReference type="EMBL" id="FMWG01000007">
    <property type="protein sequence ID" value="SCZ67659.1"/>
    <property type="molecule type" value="Genomic_DNA"/>
</dbReference>
<dbReference type="CDD" id="cd03801">
    <property type="entry name" value="GT4_PimA-like"/>
    <property type="match status" value="1"/>
</dbReference>
<dbReference type="AlphaFoldDB" id="A0A1G5R2W2"/>
<dbReference type="Pfam" id="PF00534">
    <property type="entry name" value="Glycos_transf_1"/>
    <property type="match status" value="1"/>
</dbReference>
<accession>A0A1G5R2W2</accession>
<dbReference type="OrthoDB" id="9790710at2"/>
<dbReference type="SUPFAM" id="SSF53756">
    <property type="entry name" value="UDP-Glycosyltransferase/glycogen phosphorylase"/>
    <property type="match status" value="1"/>
</dbReference>
<feature type="domain" description="Glycosyl transferase family 1" evidence="1">
    <location>
        <begin position="217"/>
        <end position="363"/>
    </location>
</feature>
<evidence type="ECO:0000313" key="3">
    <source>
        <dbReference type="EMBL" id="SCZ67659.1"/>
    </source>
</evidence>
<dbReference type="RefSeq" id="WP_090219358.1">
    <property type="nucleotide sequence ID" value="NZ_FMWG01000007.1"/>
</dbReference>
<evidence type="ECO:0000259" key="1">
    <source>
        <dbReference type="Pfam" id="PF00534"/>
    </source>
</evidence>
<evidence type="ECO:0000259" key="2">
    <source>
        <dbReference type="Pfam" id="PF13579"/>
    </source>
</evidence>
<keyword evidence="3" id="KW-0808">Transferase</keyword>
<gene>
    <name evidence="3" type="ORF">SAMN04488118_10793</name>
</gene>
<dbReference type="Proteomes" id="UP000198767">
    <property type="component" value="Unassembled WGS sequence"/>
</dbReference>
<dbReference type="Gene3D" id="3.40.50.2000">
    <property type="entry name" value="Glycogen Phosphorylase B"/>
    <property type="match status" value="2"/>
</dbReference>
<proteinExistence type="predicted"/>
<protein>
    <submittedName>
        <fullName evidence="3">Glycosyltransferase involved in cell wall bisynthesis</fullName>
    </submittedName>
</protein>
<dbReference type="InterPro" id="IPR050194">
    <property type="entry name" value="Glycosyltransferase_grp1"/>
</dbReference>
<name>A0A1G5R2W2_9RHOB</name>
<sequence>MKVLQINNFHSLRGGADRIYLETGHLLARKGHEIMWFSGAHPENLSPVEPAAFAPVADLKHPKATSVPKFLYNRTAAQALEQLIQTQGKPDIAHLHIYHGGLTTAILPVLRRHQIPIVQTAHEYKLVCPVYRLERQGKNCMDCISGSKLNVIKHRCKSNSALQSVVLWAESFVSRLGGDLAKVDKILCVSARQKEILAQAGIPKTKLTLCHNFVDTTHFKPVPHTEKQSYFLYFGRIETLKGLPTLLAAAENTDLPVKIVGEGSWENELSEAIQSMPHVEFLGRKDGAELRELIARAKAVIVPSQWEEPFGLTVVESLASGTAVIGSAIGAIPELLRDGVDGILAPVGDSIALTQAMSCLSHEKAIAMGHAGREHVENNFNSEVYIARLLEIYSGLTA</sequence>
<dbReference type="GO" id="GO:0016757">
    <property type="term" value="F:glycosyltransferase activity"/>
    <property type="evidence" value="ECO:0007669"/>
    <property type="project" value="InterPro"/>
</dbReference>
<dbReference type="InterPro" id="IPR001296">
    <property type="entry name" value="Glyco_trans_1"/>
</dbReference>
<dbReference type="InterPro" id="IPR028098">
    <property type="entry name" value="Glyco_trans_4-like_N"/>
</dbReference>
<feature type="domain" description="Glycosyltransferase subfamily 4-like N-terminal" evidence="2">
    <location>
        <begin position="14"/>
        <end position="212"/>
    </location>
</feature>